<sequence>MGKKVALNVFYNIVIFLCIVIIWQAVEKARWEYVLACAFIAGIIITLKIKLIKDIKGMQNNNK</sequence>
<dbReference type="Pfam" id="PF19885">
    <property type="entry name" value="DUF6358"/>
    <property type="match status" value="1"/>
</dbReference>
<feature type="transmembrane region" description="Helical" evidence="1">
    <location>
        <begin position="31"/>
        <end position="49"/>
    </location>
</feature>
<dbReference type="Proteomes" id="UP001597073">
    <property type="component" value="Unassembled WGS sequence"/>
</dbReference>
<evidence type="ECO:0000313" key="2">
    <source>
        <dbReference type="EMBL" id="MFD0766570.1"/>
    </source>
</evidence>
<organism evidence="2 3">
    <name type="scientific">Mucilaginibacter lutimaris</name>
    <dbReference type="NCBI Taxonomy" id="931629"/>
    <lineage>
        <taxon>Bacteria</taxon>
        <taxon>Pseudomonadati</taxon>
        <taxon>Bacteroidota</taxon>
        <taxon>Sphingobacteriia</taxon>
        <taxon>Sphingobacteriales</taxon>
        <taxon>Sphingobacteriaceae</taxon>
        <taxon>Mucilaginibacter</taxon>
    </lineage>
</organism>
<proteinExistence type="predicted"/>
<reference evidence="3" key="1">
    <citation type="journal article" date="2019" name="Int. J. Syst. Evol. Microbiol.">
        <title>The Global Catalogue of Microorganisms (GCM) 10K type strain sequencing project: providing services to taxonomists for standard genome sequencing and annotation.</title>
        <authorList>
            <consortium name="The Broad Institute Genomics Platform"/>
            <consortium name="The Broad Institute Genome Sequencing Center for Infectious Disease"/>
            <person name="Wu L."/>
            <person name="Ma J."/>
        </authorList>
    </citation>
    <scope>NUCLEOTIDE SEQUENCE [LARGE SCALE GENOMIC DNA]</scope>
    <source>
        <strain evidence="3">CCUG 60742</strain>
    </source>
</reference>
<keyword evidence="1" id="KW-1133">Transmembrane helix</keyword>
<dbReference type="InterPro" id="IPR045938">
    <property type="entry name" value="DUF6358"/>
</dbReference>
<keyword evidence="1" id="KW-0472">Membrane</keyword>
<dbReference type="RefSeq" id="WP_377144625.1">
    <property type="nucleotide sequence ID" value="NZ_JBHTIA010000012.1"/>
</dbReference>
<keyword evidence="1" id="KW-0812">Transmembrane</keyword>
<feature type="transmembrane region" description="Helical" evidence="1">
    <location>
        <begin position="7"/>
        <end position="25"/>
    </location>
</feature>
<accession>A0ABW2ZJX6</accession>
<evidence type="ECO:0000313" key="3">
    <source>
        <dbReference type="Proteomes" id="UP001597073"/>
    </source>
</evidence>
<comment type="caution">
    <text evidence="2">The sequence shown here is derived from an EMBL/GenBank/DDBJ whole genome shotgun (WGS) entry which is preliminary data.</text>
</comment>
<keyword evidence="3" id="KW-1185">Reference proteome</keyword>
<name>A0ABW2ZJX6_9SPHI</name>
<dbReference type="EMBL" id="JBHTIA010000012">
    <property type="protein sequence ID" value="MFD0766570.1"/>
    <property type="molecule type" value="Genomic_DNA"/>
</dbReference>
<evidence type="ECO:0000256" key="1">
    <source>
        <dbReference type="SAM" id="Phobius"/>
    </source>
</evidence>
<protein>
    <submittedName>
        <fullName evidence="2">DUF6358 family protein</fullName>
    </submittedName>
</protein>
<gene>
    <name evidence="2" type="ORF">ACFQZI_17045</name>
</gene>